<name>A0A3E5I6S8_BACOV</name>
<evidence type="ECO:0000256" key="8">
    <source>
        <dbReference type="ARBA" id="ARBA00023163"/>
    </source>
</evidence>
<dbReference type="Gene3D" id="2.130.10.10">
    <property type="entry name" value="YVTN repeat-like/Quinoprotein amine dehydrogenase"/>
    <property type="match status" value="2"/>
</dbReference>
<dbReference type="Gene3D" id="3.30.565.10">
    <property type="entry name" value="Histidine kinase-like ATPase, C-terminal domain"/>
    <property type="match status" value="1"/>
</dbReference>
<dbReference type="EC" id="2.7.13.3" evidence="2"/>
<dbReference type="GO" id="GO:0043565">
    <property type="term" value="F:sequence-specific DNA binding"/>
    <property type="evidence" value="ECO:0007669"/>
    <property type="project" value="InterPro"/>
</dbReference>
<dbReference type="Gene3D" id="2.60.40.10">
    <property type="entry name" value="Immunoglobulins"/>
    <property type="match status" value="1"/>
</dbReference>
<evidence type="ECO:0000256" key="7">
    <source>
        <dbReference type="ARBA" id="ARBA00023125"/>
    </source>
</evidence>
<dbReference type="PROSITE" id="PS01124">
    <property type="entry name" value="HTH_ARAC_FAMILY_2"/>
    <property type="match status" value="1"/>
</dbReference>
<evidence type="ECO:0000256" key="3">
    <source>
        <dbReference type="ARBA" id="ARBA00022553"/>
    </source>
</evidence>
<dbReference type="InterPro" id="IPR004358">
    <property type="entry name" value="Sig_transdc_His_kin-like_C"/>
</dbReference>
<feature type="modified residue" description="4-aspartylphosphate" evidence="9">
    <location>
        <position position="1175"/>
    </location>
</feature>
<dbReference type="PANTHER" id="PTHR43547">
    <property type="entry name" value="TWO-COMPONENT HISTIDINE KINASE"/>
    <property type="match status" value="1"/>
</dbReference>
<feature type="domain" description="Histidine kinase" evidence="12">
    <location>
        <begin position="870"/>
        <end position="1085"/>
    </location>
</feature>
<feature type="transmembrane region" description="Helical" evidence="10">
    <location>
        <begin position="813"/>
        <end position="834"/>
    </location>
</feature>
<dbReference type="PANTHER" id="PTHR43547:SF2">
    <property type="entry name" value="HYBRID SIGNAL TRANSDUCTION HISTIDINE KINASE C"/>
    <property type="match status" value="1"/>
</dbReference>
<evidence type="ECO:0000256" key="1">
    <source>
        <dbReference type="ARBA" id="ARBA00000085"/>
    </source>
</evidence>
<protein>
    <recommendedName>
        <fullName evidence="2">histidine kinase</fullName>
        <ecNumber evidence="2">2.7.13.3</ecNumber>
    </recommendedName>
</protein>
<dbReference type="SUPFAM" id="SSF63829">
    <property type="entry name" value="Calcium-dependent phosphotriesterase"/>
    <property type="match status" value="3"/>
</dbReference>
<evidence type="ECO:0000256" key="9">
    <source>
        <dbReference type="PROSITE-ProRule" id="PRU00169"/>
    </source>
</evidence>
<evidence type="ECO:0000259" key="13">
    <source>
        <dbReference type="PROSITE" id="PS50110"/>
    </source>
</evidence>
<feature type="domain" description="HTH araC/xylS-type" evidence="11">
    <location>
        <begin position="1274"/>
        <end position="1375"/>
    </location>
</feature>
<dbReference type="InterPro" id="IPR013783">
    <property type="entry name" value="Ig-like_fold"/>
</dbReference>
<dbReference type="SUPFAM" id="SSF47384">
    <property type="entry name" value="Homodimeric domain of signal transducing histidine kinase"/>
    <property type="match status" value="1"/>
</dbReference>
<evidence type="ECO:0000256" key="10">
    <source>
        <dbReference type="SAM" id="Phobius"/>
    </source>
</evidence>
<evidence type="ECO:0000313" key="14">
    <source>
        <dbReference type="EMBL" id="RHH52769.1"/>
    </source>
</evidence>
<evidence type="ECO:0000313" key="15">
    <source>
        <dbReference type="Proteomes" id="UP000283329"/>
    </source>
</evidence>
<dbReference type="SMART" id="SM00387">
    <property type="entry name" value="HATPase_c"/>
    <property type="match status" value="1"/>
</dbReference>
<dbReference type="CDD" id="cd17574">
    <property type="entry name" value="REC_OmpR"/>
    <property type="match status" value="1"/>
</dbReference>
<dbReference type="InterPro" id="IPR015943">
    <property type="entry name" value="WD40/YVTN_repeat-like_dom_sf"/>
</dbReference>
<dbReference type="SMART" id="SM00448">
    <property type="entry name" value="REC"/>
    <property type="match status" value="1"/>
</dbReference>
<comment type="caution">
    <text evidence="14">The sequence shown here is derived from an EMBL/GenBank/DDBJ whole genome shotgun (WGS) entry which is preliminary data.</text>
</comment>
<dbReference type="CDD" id="cd00082">
    <property type="entry name" value="HisKA"/>
    <property type="match status" value="1"/>
</dbReference>
<dbReference type="Proteomes" id="UP000283329">
    <property type="component" value="Unassembled WGS sequence"/>
</dbReference>
<dbReference type="Pfam" id="PF02518">
    <property type="entry name" value="HATPase_c"/>
    <property type="match status" value="1"/>
</dbReference>
<dbReference type="InterPro" id="IPR011110">
    <property type="entry name" value="Reg_prop"/>
</dbReference>
<dbReference type="InterPro" id="IPR011006">
    <property type="entry name" value="CheY-like_superfamily"/>
</dbReference>
<feature type="domain" description="Response regulatory" evidence="13">
    <location>
        <begin position="1127"/>
        <end position="1242"/>
    </location>
</feature>
<dbReference type="Gene3D" id="1.10.287.130">
    <property type="match status" value="1"/>
</dbReference>
<dbReference type="FunFam" id="2.60.40.10:FF:000791">
    <property type="entry name" value="Two-component system sensor histidine kinase/response regulator"/>
    <property type="match status" value="1"/>
</dbReference>
<dbReference type="PROSITE" id="PS50109">
    <property type="entry name" value="HIS_KIN"/>
    <property type="match status" value="1"/>
</dbReference>
<reference evidence="14 15" key="1">
    <citation type="submission" date="2018-08" db="EMBL/GenBank/DDBJ databases">
        <title>A genome reference for cultivated species of the human gut microbiota.</title>
        <authorList>
            <person name="Zou Y."/>
            <person name="Xue W."/>
            <person name="Luo G."/>
        </authorList>
    </citation>
    <scope>NUCLEOTIDE SEQUENCE [LARGE SCALE GENOMIC DNA]</scope>
    <source>
        <strain evidence="14 15">AM17-48</strain>
    </source>
</reference>
<evidence type="ECO:0000256" key="2">
    <source>
        <dbReference type="ARBA" id="ARBA00012438"/>
    </source>
</evidence>
<dbReference type="InterPro" id="IPR003661">
    <property type="entry name" value="HisK_dim/P_dom"/>
</dbReference>
<dbReference type="SMART" id="SM00342">
    <property type="entry name" value="HTH_ARAC"/>
    <property type="match status" value="1"/>
</dbReference>
<evidence type="ECO:0000256" key="6">
    <source>
        <dbReference type="ARBA" id="ARBA00023015"/>
    </source>
</evidence>
<dbReference type="InterPro" id="IPR036890">
    <property type="entry name" value="HATPase_C_sf"/>
</dbReference>
<keyword evidence="10" id="KW-0472">Membrane</keyword>
<dbReference type="SUPFAM" id="SSF55874">
    <property type="entry name" value="ATPase domain of HSP90 chaperone/DNA topoisomerase II/histidine kinase"/>
    <property type="match status" value="1"/>
</dbReference>
<sequence>MRNTNIFDLIHKVVLVILLMGTLPLALPAAENLIYNLKFKQLSAPYALPTNEVQKVYQDKDGFMWFATRNGLCRYNGYETRVYKSNLYSPELLTNNSISALVDDNNYNLWIGTNEGLNVLDKKTGVIRKYLYPSIPNNVVSSICVTRDNTVWVGTDAGLCRYNPEKDIFESCGYDFGEGKVQYATIKSLVEDSEGDLWIGTWAQGLFRYSSSTGRVEAYPKVNEQNSSHVIYEDSRKNIWVGSWGYGLFRLEHPKDMERVSYVCYLHENGNDTSLSDNIVYDISEDIHTNSLWVGTRSGLSILELGNLESFINYKSGKSVYLLPTDEINSILRDNQDNMWLGTIGGGVLMTDTRRPLFNLHTLHIGDEDIPATSVRVLFADSDRNLWIGVGTYGLACQEYATGKLKMYTHIPEFSEIPTLSSLTTVMQRKKNGELWFGIYNGGVLVYRKGEKVQNLTSENTDFIHSYSVSALYEDWEGNCWVGTRSGLGVRLANGTGYCFDKMQFTDSLTAGQIYVREIIRDTNNSYWVATSNLGLIHITGDVHHPSTLKFENFSLRNGKLKTNAAFCLHIDRFNRLWAGTEGGGLYMYDRNSNQFEEKNRQYSIPGDVILSIEEDKGGGLWLGTNSGLINLMVAAVGTDFSTRVYTAADGLQDNFVVNASCSRDGELFFGGNKGYNSFSPDKMEISSRETNFLITDIKVFNHPFGSLPVNLQQEISPVMPTYTNQIKLPAKYNNFSIEFAALTYKNPELNRYAYRLVNFDRDWQYTDANRRFAYYNNLPSGTYTFQLKATNENGVWSGYIRELTVVVLPPFWATWWAFLLYAILTLGIIFFFYRMARNRMLLRNQLQLREMEKAKAEELNHAKLQFFTNITHELLTPLTIISATVDELKMQAPLHNDLYVVMNSNIQRLIRLLQQILEFRKAETGNLKLRVSLGDIAAFVKNEAESFHPLVKKRKIHFSILCVPESITGYFDTDKLDKILYNLLSNAAKYNKEGGFIQVTLLYDENKDFVLLKIKDNGKGISKDRQKTLFKRFYEGDYRKFNTIGTGIGLSLTKDLVELHEGTISVVSEVDAGTEFIVRIPIDRSYYRDEQIDDEVILPIQHTAALGEIMDDAEETEQENEAKAHSILVVEDNEELLQLMVKLLSREYNVFKAENGKEGVTILENEDIDLIVSDVMMPEMDGIEFCKYVKGNLEISHIPVILLTAKNKEEDRAEAYEVGADAFIAKPFNLAVLHARIRNLLKYKERMAHDFKNQLVFEVKDLNYTSLDEDFMQRAIDCVNSHLADSDFDQPRFAEEMLTSKSTLYKKLKSLTGLNTSGFIRNVRLKAACRIMEEKGNVVRISELAYAVGFSDPKYFSVCFKKEFGMLPSEYIERFLST</sequence>
<dbReference type="Pfam" id="PF07495">
    <property type="entry name" value="Y_Y_Y"/>
    <property type="match status" value="1"/>
</dbReference>
<evidence type="ECO:0000259" key="11">
    <source>
        <dbReference type="PROSITE" id="PS01124"/>
    </source>
</evidence>
<dbReference type="InterPro" id="IPR009057">
    <property type="entry name" value="Homeodomain-like_sf"/>
</dbReference>
<dbReference type="EMBL" id="QRJR01000001">
    <property type="protein sequence ID" value="RHH52769.1"/>
    <property type="molecule type" value="Genomic_DNA"/>
</dbReference>
<dbReference type="PRINTS" id="PR00344">
    <property type="entry name" value="BCTRLSENSOR"/>
</dbReference>
<dbReference type="Pfam" id="PF00512">
    <property type="entry name" value="HisKA"/>
    <property type="match status" value="1"/>
</dbReference>
<dbReference type="GO" id="GO:0003700">
    <property type="term" value="F:DNA-binding transcription factor activity"/>
    <property type="evidence" value="ECO:0007669"/>
    <property type="project" value="InterPro"/>
</dbReference>
<keyword evidence="10" id="KW-1133">Transmembrane helix</keyword>
<dbReference type="Pfam" id="PF12833">
    <property type="entry name" value="HTH_18"/>
    <property type="match status" value="1"/>
</dbReference>
<dbReference type="InterPro" id="IPR001789">
    <property type="entry name" value="Sig_transdc_resp-reg_receiver"/>
</dbReference>
<accession>A0A3E5I6S8</accession>
<dbReference type="CDD" id="cd00075">
    <property type="entry name" value="HATPase"/>
    <property type="match status" value="1"/>
</dbReference>
<dbReference type="FunFam" id="3.30.565.10:FF:000006">
    <property type="entry name" value="Sensor histidine kinase WalK"/>
    <property type="match status" value="1"/>
</dbReference>
<dbReference type="PROSITE" id="PS00041">
    <property type="entry name" value="HTH_ARAC_FAMILY_1"/>
    <property type="match status" value="1"/>
</dbReference>
<keyword evidence="4" id="KW-0808">Transferase</keyword>
<dbReference type="Pfam" id="PF00072">
    <property type="entry name" value="Response_reg"/>
    <property type="match status" value="1"/>
</dbReference>
<dbReference type="InterPro" id="IPR005467">
    <property type="entry name" value="His_kinase_dom"/>
</dbReference>
<dbReference type="SUPFAM" id="SSF52172">
    <property type="entry name" value="CheY-like"/>
    <property type="match status" value="1"/>
</dbReference>
<evidence type="ECO:0000256" key="5">
    <source>
        <dbReference type="ARBA" id="ARBA00022777"/>
    </source>
</evidence>
<keyword evidence="7" id="KW-0238">DNA-binding</keyword>
<keyword evidence="3 9" id="KW-0597">Phosphoprotein</keyword>
<dbReference type="FunFam" id="3.40.50.2300:FF:000138">
    <property type="entry name" value="Two-component system sensor histidine kinase/response regulator"/>
    <property type="match status" value="1"/>
</dbReference>
<dbReference type="PROSITE" id="PS50110">
    <property type="entry name" value="RESPONSE_REGULATORY"/>
    <property type="match status" value="1"/>
</dbReference>
<keyword evidence="5 14" id="KW-0418">Kinase</keyword>
<dbReference type="InterPro" id="IPR018062">
    <property type="entry name" value="HTH_AraC-typ_CS"/>
</dbReference>
<keyword evidence="8" id="KW-0804">Transcription</keyword>
<dbReference type="Pfam" id="PF07494">
    <property type="entry name" value="Reg_prop"/>
    <property type="match status" value="6"/>
</dbReference>
<dbReference type="SMART" id="SM00388">
    <property type="entry name" value="HisKA"/>
    <property type="match status" value="1"/>
</dbReference>
<dbReference type="SUPFAM" id="SSF46689">
    <property type="entry name" value="Homeodomain-like"/>
    <property type="match status" value="1"/>
</dbReference>
<dbReference type="RefSeq" id="WP_115483761.1">
    <property type="nucleotide sequence ID" value="NZ_BAABYV010000001.1"/>
</dbReference>
<gene>
    <name evidence="14" type="ORF">DW206_01765</name>
</gene>
<dbReference type="Gene3D" id="3.40.50.2300">
    <property type="match status" value="1"/>
</dbReference>
<keyword evidence="10" id="KW-0812">Transmembrane</keyword>
<dbReference type="InterPro" id="IPR036097">
    <property type="entry name" value="HisK_dim/P_sf"/>
</dbReference>
<organism evidence="14 15">
    <name type="scientific">Bacteroides ovatus</name>
    <dbReference type="NCBI Taxonomy" id="28116"/>
    <lineage>
        <taxon>Bacteria</taxon>
        <taxon>Pseudomonadati</taxon>
        <taxon>Bacteroidota</taxon>
        <taxon>Bacteroidia</taxon>
        <taxon>Bacteroidales</taxon>
        <taxon>Bacteroidaceae</taxon>
        <taxon>Bacteroides</taxon>
    </lineage>
</organism>
<dbReference type="Gene3D" id="1.10.10.60">
    <property type="entry name" value="Homeodomain-like"/>
    <property type="match status" value="1"/>
</dbReference>
<dbReference type="InterPro" id="IPR011123">
    <property type="entry name" value="Y_Y_Y"/>
</dbReference>
<comment type="catalytic activity">
    <reaction evidence="1">
        <text>ATP + protein L-histidine = ADP + protein N-phospho-L-histidine.</text>
        <dbReference type="EC" id="2.7.13.3"/>
    </reaction>
</comment>
<dbReference type="GO" id="GO:0000155">
    <property type="term" value="F:phosphorelay sensor kinase activity"/>
    <property type="evidence" value="ECO:0007669"/>
    <property type="project" value="InterPro"/>
</dbReference>
<dbReference type="InterPro" id="IPR003594">
    <property type="entry name" value="HATPase_dom"/>
</dbReference>
<evidence type="ECO:0000259" key="12">
    <source>
        <dbReference type="PROSITE" id="PS50109"/>
    </source>
</evidence>
<dbReference type="InterPro" id="IPR018060">
    <property type="entry name" value="HTH_AraC"/>
</dbReference>
<keyword evidence="6" id="KW-0805">Transcription regulation</keyword>
<proteinExistence type="predicted"/>
<evidence type="ECO:0000256" key="4">
    <source>
        <dbReference type="ARBA" id="ARBA00022679"/>
    </source>
</evidence>